<accession>A0AAN7BA61</accession>
<dbReference type="Gene3D" id="3.40.50.150">
    <property type="entry name" value="Vaccinia Virus protein VP39"/>
    <property type="match status" value="1"/>
</dbReference>
<organism evidence="3 4">
    <name type="scientific">Rhypophila decipiens</name>
    <dbReference type="NCBI Taxonomy" id="261697"/>
    <lineage>
        <taxon>Eukaryota</taxon>
        <taxon>Fungi</taxon>
        <taxon>Dikarya</taxon>
        <taxon>Ascomycota</taxon>
        <taxon>Pezizomycotina</taxon>
        <taxon>Sordariomycetes</taxon>
        <taxon>Sordariomycetidae</taxon>
        <taxon>Sordariales</taxon>
        <taxon>Naviculisporaceae</taxon>
        <taxon>Rhypophila</taxon>
    </lineage>
</organism>
<dbReference type="Proteomes" id="UP001301769">
    <property type="component" value="Unassembled WGS sequence"/>
</dbReference>
<gene>
    <name evidence="3" type="ORF">QBC37DRAFT_422809</name>
</gene>
<feature type="region of interest" description="Disordered" evidence="1">
    <location>
        <begin position="1"/>
        <end position="54"/>
    </location>
</feature>
<keyword evidence="3" id="KW-0808">Transferase</keyword>
<proteinExistence type="predicted"/>
<dbReference type="GO" id="GO:0032259">
    <property type="term" value="P:methylation"/>
    <property type="evidence" value="ECO:0007669"/>
    <property type="project" value="UniProtKB-KW"/>
</dbReference>
<dbReference type="PANTHER" id="PTHR44942:SF10">
    <property type="entry name" value="METHYLTRANSFERASE TYPE 11 DOMAIN-CONTAINING PROTEIN"/>
    <property type="match status" value="1"/>
</dbReference>
<evidence type="ECO:0000256" key="1">
    <source>
        <dbReference type="SAM" id="MobiDB-lite"/>
    </source>
</evidence>
<dbReference type="Pfam" id="PF08241">
    <property type="entry name" value="Methyltransf_11"/>
    <property type="match status" value="1"/>
</dbReference>
<protein>
    <submittedName>
        <fullName evidence="3">Methyltransferase domain-containing protein</fullName>
    </submittedName>
</protein>
<evidence type="ECO:0000259" key="2">
    <source>
        <dbReference type="Pfam" id="PF08241"/>
    </source>
</evidence>
<reference evidence="3" key="2">
    <citation type="submission" date="2023-05" db="EMBL/GenBank/DDBJ databases">
        <authorList>
            <consortium name="Lawrence Berkeley National Laboratory"/>
            <person name="Steindorff A."/>
            <person name="Hensen N."/>
            <person name="Bonometti L."/>
            <person name="Westerberg I."/>
            <person name="Brannstrom I.O."/>
            <person name="Guillou S."/>
            <person name="Cros-Aarteil S."/>
            <person name="Calhoun S."/>
            <person name="Haridas S."/>
            <person name="Kuo A."/>
            <person name="Mondo S."/>
            <person name="Pangilinan J."/>
            <person name="Riley R."/>
            <person name="Labutti K."/>
            <person name="Andreopoulos B."/>
            <person name="Lipzen A."/>
            <person name="Chen C."/>
            <person name="Yanf M."/>
            <person name="Daum C."/>
            <person name="Ng V."/>
            <person name="Clum A."/>
            <person name="Ohm R."/>
            <person name="Martin F."/>
            <person name="Silar P."/>
            <person name="Natvig D."/>
            <person name="Lalanne C."/>
            <person name="Gautier V."/>
            <person name="Ament-Velasquez S.L."/>
            <person name="Kruys A."/>
            <person name="Hutchinson M.I."/>
            <person name="Powell A.J."/>
            <person name="Barry K."/>
            <person name="Miller A.N."/>
            <person name="Grigoriev I.V."/>
            <person name="Debuchy R."/>
            <person name="Gladieux P."/>
            <person name="Thoren M.H."/>
            <person name="Johannesson H."/>
        </authorList>
    </citation>
    <scope>NUCLEOTIDE SEQUENCE</scope>
    <source>
        <strain evidence="3">PSN293</strain>
    </source>
</reference>
<feature type="compositionally biased region" description="Pro residues" evidence="1">
    <location>
        <begin position="7"/>
        <end position="31"/>
    </location>
</feature>
<dbReference type="AlphaFoldDB" id="A0AAN7BA61"/>
<evidence type="ECO:0000313" key="4">
    <source>
        <dbReference type="Proteomes" id="UP001301769"/>
    </source>
</evidence>
<dbReference type="PANTHER" id="PTHR44942">
    <property type="entry name" value="METHYLTRANSF_11 DOMAIN-CONTAINING PROTEIN"/>
    <property type="match status" value="1"/>
</dbReference>
<dbReference type="InterPro" id="IPR029063">
    <property type="entry name" value="SAM-dependent_MTases_sf"/>
</dbReference>
<dbReference type="InterPro" id="IPR051052">
    <property type="entry name" value="Diverse_substrate_MTase"/>
</dbReference>
<sequence length="406" mass="44640">MLSPSSIPIPVPAPAQVPSESPSPPGTPPGPDNNHITTSPKTERSSVPESTFKSYTPSQASTYAERRKGYSSNLYNYILSYHKATGGGFDVLLDVGCGPGIVTRDLAGEFETVFGVDSGREMINTAERLGGVCKSGQDIGYFVGEAEGVHEMEELRELSGHNTGGVDLVTAGTAAHWFDMPRFWESMAKIVKPGGTLALWSLPNIHCHPSTPNADQIQAILTSFRDDILKPYMQAPSLLNANMYRGIPLPWDSPTTAPFFDKDYFIHQIWDEPSSLRPATGSQDQESKASTLSTSRTEEDQKLSPTLGKMKLKEKKFFTGSKRFTLASFRDSAVTMNSVTRWREAHPDLAETEEDVIYQLIERLRRALGRGKEEDLADIWIEAGMSTVLVLVKRSEVPRLTSGPLD</sequence>
<keyword evidence="3" id="KW-0489">Methyltransferase</keyword>
<feature type="region of interest" description="Disordered" evidence="1">
    <location>
        <begin position="276"/>
        <end position="306"/>
    </location>
</feature>
<dbReference type="SUPFAM" id="SSF53335">
    <property type="entry name" value="S-adenosyl-L-methionine-dependent methyltransferases"/>
    <property type="match status" value="1"/>
</dbReference>
<dbReference type="EMBL" id="MU858106">
    <property type="protein sequence ID" value="KAK4213640.1"/>
    <property type="molecule type" value="Genomic_DNA"/>
</dbReference>
<comment type="caution">
    <text evidence="3">The sequence shown here is derived from an EMBL/GenBank/DDBJ whole genome shotgun (WGS) entry which is preliminary data.</text>
</comment>
<dbReference type="CDD" id="cd02440">
    <property type="entry name" value="AdoMet_MTases"/>
    <property type="match status" value="1"/>
</dbReference>
<dbReference type="InterPro" id="IPR013216">
    <property type="entry name" value="Methyltransf_11"/>
</dbReference>
<feature type="compositionally biased region" description="Polar residues" evidence="1">
    <location>
        <begin position="280"/>
        <end position="295"/>
    </location>
</feature>
<keyword evidence="4" id="KW-1185">Reference proteome</keyword>
<dbReference type="GO" id="GO:0008757">
    <property type="term" value="F:S-adenosylmethionine-dependent methyltransferase activity"/>
    <property type="evidence" value="ECO:0007669"/>
    <property type="project" value="InterPro"/>
</dbReference>
<feature type="domain" description="Methyltransferase type 11" evidence="2">
    <location>
        <begin position="93"/>
        <end position="198"/>
    </location>
</feature>
<name>A0AAN7BA61_9PEZI</name>
<evidence type="ECO:0000313" key="3">
    <source>
        <dbReference type="EMBL" id="KAK4213640.1"/>
    </source>
</evidence>
<reference evidence="3" key="1">
    <citation type="journal article" date="2023" name="Mol. Phylogenet. Evol.">
        <title>Genome-scale phylogeny and comparative genomics of the fungal order Sordariales.</title>
        <authorList>
            <person name="Hensen N."/>
            <person name="Bonometti L."/>
            <person name="Westerberg I."/>
            <person name="Brannstrom I.O."/>
            <person name="Guillou S."/>
            <person name="Cros-Aarteil S."/>
            <person name="Calhoun S."/>
            <person name="Haridas S."/>
            <person name="Kuo A."/>
            <person name="Mondo S."/>
            <person name="Pangilinan J."/>
            <person name="Riley R."/>
            <person name="LaButti K."/>
            <person name="Andreopoulos B."/>
            <person name="Lipzen A."/>
            <person name="Chen C."/>
            <person name="Yan M."/>
            <person name="Daum C."/>
            <person name="Ng V."/>
            <person name="Clum A."/>
            <person name="Steindorff A."/>
            <person name="Ohm R.A."/>
            <person name="Martin F."/>
            <person name="Silar P."/>
            <person name="Natvig D.O."/>
            <person name="Lalanne C."/>
            <person name="Gautier V."/>
            <person name="Ament-Velasquez S.L."/>
            <person name="Kruys A."/>
            <person name="Hutchinson M.I."/>
            <person name="Powell A.J."/>
            <person name="Barry K."/>
            <person name="Miller A.N."/>
            <person name="Grigoriev I.V."/>
            <person name="Debuchy R."/>
            <person name="Gladieux P."/>
            <person name="Hiltunen Thoren M."/>
            <person name="Johannesson H."/>
        </authorList>
    </citation>
    <scope>NUCLEOTIDE SEQUENCE</scope>
    <source>
        <strain evidence="3">PSN293</strain>
    </source>
</reference>